<evidence type="ECO:0000256" key="1">
    <source>
        <dbReference type="SAM" id="Phobius"/>
    </source>
</evidence>
<feature type="signal peptide" evidence="2">
    <location>
        <begin position="1"/>
        <end position="19"/>
    </location>
</feature>
<comment type="caution">
    <text evidence="3">The sequence shown here is derived from an EMBL/GenBank/DDBJ whole genome shotgun (WGS) entry which is preliminary data.</text>
</comment>
<keyword evidence="1" id="KW-1133">Transmembrane helix</keyword>
<name>A0A427XI16_9TREE</name>
<evidence type="ECO:0000313" key="4">
    <source>
        <dbReference type="Proteomes" id="UP000279236"/>
    </source>
</evidence>
<organism evidence="3 4">
    <name type="scientific">Apiotrichum porosum</name>
    <dbReference type="NCBI Taxonomy" id="105984"/>
    <lineage>
        <taxon>Eukaryota</taxon>
        <taxon>Fungi</taxon>
        <taxon>Dikarya</taxon>
        <taxon>Basidiomycota</taxon>
        <taxon>Agaricomycotina</taxon>
        <taxon>Tremellomycetes</taxon>
        <taxon>Trichosporonales</taxon>
        <taxon>Trichosporonaceae</taxon>
        <taxon>Apiotrichum</taxon>
    </lineage>
</organism>
<reference evidence="3 4" key="1">
    <citation type="submission" date="2018-11" db="EMBL/GenBank/DDBJ databases">
        <title>Genome sequence of Apiotrichum porosum DSM 27194.</title>
        <authorList>
            <person name="Aliyu H."/>
            <person name="Gorte O."/>
            <person name="Ochsenreither K."/>
        </authorList>
    </citation>
    <scope>NUCLEOTIDE SEQUENCE [LARGE SCALE GENOMIC DNA]</scope>
    <source>
        <strain evidence="3 4">DSM 27194</strain>
    </source>
</reference>
<accession>A0A427XI16</accession>
<dbReference type="RefSeq" id="XP_028473560.1">
    <property type="nucleotide sequence ID" value="XM_028617882.1"/>
</dbReference>
<dbReference type="GeneID" id="39586681"/>
<evidence type="ECO:0000256" key="2">
    <source>
        <dbReference type="SAM" id="SignalP"/>
    </source>
</evidence>
<proteinExistence type="predicted"/>
<feature type="transmembrane region" description="Helical" evidence="1">
    <location>
        <begin position="54"/>
        <end position="79"/>
    </location>
</feature>
<evidence type="ECO:0000313" key="3">
    <source>
        <dbReference type="EMBL" id="RSH78413.1"/>
    </source>
</evidence>
<dbReference type="AlphaFoldDB" id="A0A427XI16"/>
<keyword evidence="1" id="KW-0812">Transmembrane</keyword>
<protein>
    <submittedName>
        <fullName evidence="3">Uncharacterized protein</fullName>
    </submittedName>
</protein>
<sequence length="138" mass="15421">MLAMLAALGAVAFAQPGLAAPAVAPNNNNNNNKARYYYTSSYDDNTVYYYQQAWFWPVLVTVIILKIIFWSLIIWCCCVKPRREARRLREKNSGNYIPIGAPNPYASAQPAFQASVTAPTPIAPNPYTGAYSYQTPKY</sequence>
<dbReference type="Proteomes" id="UP000279236">
    <property type="component" value="Unassembled WGS sequence"/>
</dbReference>
<gene>
    <name evidence="3" type="ORF">EHS24_002138</name>
</gene>
<keyword evidence="1" id="KW-0472">Membrane</keyword>
<keyword evidence="4" id="KW-1185">Reference proteome</keyword>
<feature type="chain" id="PRO_5019426467" evidence="2">
    <location>
        <begin position="20"/>
        <end position="138"/>
    </location>
</feature>
<keyword evidence="2" id="KW-0732">Signal</keyword>
<dbReference type="EMBL" id="RSCE01000012">
    <property type="protein sequence ID" value="RSH78413.1"/>
    <property type="molecule type" value="Genomic_DNA"/>
</dbReference>